<dbReference type="CDD" id="cd00067">
    <property type="entry name" value="GAL4"/>
    <property type="match status" value="1"/>
</dbReference>
<dbReference type="Gene3D" id="4.10.240.10">
    <property type="entry name" value="Zn(2)-C6 fungal-type DNA-binding domain"/>
    <property type="match status" value="1"/>
</dbReference>
<reference evidence="8 9" key="1">
    <citation type="submission" date="2014-04" db="EMBL/GenBank/DDBJ databases">
        <authorList>
            <consortium name="DOE Joint Genome Institute"/>
            <person name="Kuo A."/>
            <person name="Martino E."/>
            <person name="Perotto S."/>
            <person name="Kohler A."/>
            <person name="Nagy L.G."/>
            <person name="Floudas D."/>
            <person name="Copeland A."/>
            <person name="Barry K.W."/>
            <person name="Cichocki N."/>
            <person name="Veneault-Fourrey C."/>
            <person name="LaButti K."/>
            <person name="Lindquist E.A."/>
            <person name="Lipzen A."/>
            <person name="Lundell T."/>
            <person name="Morin E."/>
            <person name="Murat C."/>
            <person name="Sun H."/>
            <person name="Tunlid A."/>
            <person name="Henrissat B."/>
            <person name="Grigoriev I.V."/>
            <person name="Hibbett D.S."/>
            <person name="Martin F."/>
            <person name="Nordberg H.P."/>
            <person name="Cantor M.N."/>
            <person name="Hua S.X."/>
        </authorList>
    </citation>
    <scope>NUCLEOTIDE SEQUENCE [LARGE SCALE GENOMIC DNA]</scope>
    <source>
        <strain evidence="8 9">Zn</strain>
    </source>
</reference>
<dbReference type="STRING" id="913774.A0A0C3CGW9"/>
<dbReference type="SMART" id="SM00066">
    <property type="entry name" value="GAL4"/>
    <property type="match status" value="1"/>
</dbReference>
<name>A0A0C3CGW9_OIDMZ</name>
<dbReference type="HOGENOM" id="CLU_011409_2_1_1"/>
<keyword evidence="9" id="KW-1185">Reference proteome</keyword>
<evidence type="ECO:0000256" key="3">
    <source>
        <dbReference type="ARBA" id="ARBA00023015"/>
    </source>
</evidence>
<proteinExistence type="predicted"/>
<evidence type="ECO:0000313" key="9">
    <source>
        <dbReference type="Proteomes" id="UP000054321"/>
    </source>
</evidence>
<keyword evidence="2" id="KW-0862">Zinc</keyword>
<dbReference type="PANTHER" id="PTHR36206">
    <property type="entry name" value="ASPERCRYPTIN BIOSYNTHESIS CLUSTER-SPECIFIC TRANSCRIPTION REGULATOR ATNN-RELATED"/>
    <property type="match status" value="1"/>
</dbReference>
<evidence type="ECO:0000313" key="8">
    <source>
        <dbReference type="EMBL" id="KIM98213.1"/>
    </source>
</evidence>
<reference evidence="9" key="2">
    <citation type="submission" date="2015-01" db="EMBL/GenBank/DDBJ databases">
        <title>Evolutionary Origins and Diversification of the Mycorrhizal Mutualists.</title>
        <authorList>
            <consortium name="DOE Joint Genome Institute"/>
            <consortium name="Mycorrhizal Genomics Consortium"/>
            <person name="Kohler A."/>
            <person name="Kuo A."/>
            <person name="Nagy L.G."/>
            <person name="Floudas D."/>
            <person name="Copeland A."/>
            <person name="Barry K.W."/>
            <person name="Cichocki N."/>
            <person name="Veneault-Fourrey C."/>
            <person name="LaButti K."/>
            <person name="Lindquist E.A."/>
            <person name="Lipzen A."/>
            <person name="Lundell T."/>
            <person name="Morin E."/>
            <person name="Murat C."/>
            <person name="Riley R."/>
            <person name="Ohm R."/>
            <person name="Sun H."/>
            <person name="Tunlid A."/>
            <person name="Henrissat B."/>
            <person name="Grigoriev I.V."/>
            <person name="Hibbett D.S."/>
            <person name="Martin F."/>
        </authorList>
    </citation>
    <scope>NUCLEOTIDE SEQUENCE [LARGE SCALE GENOMIC DNA]</scope>
    <source>
        <strain evidence="9">Zn</strain>
    </source>
</reference>
<protein>
    <recommendedName>
        <fullName evidence="7">Zn(2)-C6 fungal-type domain-containing protein</fullName>
    </recommendedName>
</protein>
<evidence type="ECO:0000256" key="6">
    <source>
        <dbReference type="ARBA" id="ARBA00023242"/>
    </source>
</evidence>
<dbReference type="InParanoid" id="A0A0C3CGW9"/>
<dbReference type="GO" id="GO:0008270">
    <property type="term" value="F:zinc ion binding"/>
    <property type="evidence" value="ECO:0007669"/>
    <property type="project" value="InterPro"/>
</dbReference>
<dbReference type="InterPro" id="IPR036864">
    <property type="entry name" value="Zn2-C6_fun-type_DNA-bd_sf"/>
</dbReference>
<dbReference type="Pfam" id="PF00172">
    <property type="entry name" value="Zn_clus"/>
    <property type="match status" value="1"/>
</dbReference>
<evidence type="ECO:0000256" key="4">
    <source>
        <dbReference type="ARBA" id="ARBA00023125"/>
    </source>
</evidence>
<dbReference type="AlphaFoldDB" id="A0A0C3CGW9"/>
<evidence type="ECO:0000259" key="7">
    <source>
        <dbReference type="PROSITE" id="PS50048"/>
    </source>
</evidence>
<organism evidence="8 9">
    <name type="scientific">Oidiodendron maius (strain Zn)</name>
    <dbReference type="NCBI Taxonomy" id="913774"/>
    <lineage>
        <taxon>Eukaryota</taxon>
        <taxon>Fungi</taxon>
        <taxon>Dikarya</taxon>
        <taxon>Ascomycota</taxon>
        <taxon>Pezizomycotina</taxon>
        <taxon>Leotiomycetes</taxon>
        <taxon>Leotiomycetes incertae sedis</taxon>
        <taxon>Myxotrichaceae</taxon>
        <taxon>Oidiodendron</taxon>
    </lineage>
</organism>
<keyword evidence="5" id="KW-0804">Transcription</keyword>
<dbReference type="PANTHER" id="PTHR36206:SF4">
    <property type="entry name" value="HYPOTHETICAL CONSERVED PROTEIN (EUROFUNG)-RELATED"/>
    <property type="match status" value="1"/>
</dbReference>
<evidence type="ECO:0000256" key="1">
    <source>
        <dbReference type="ARBA" id="ARBA00022723"/>
    </source>
</evidence>
<evidence type="ECO:0000256" key="5">
    <source>
        <dbReference type="ARBA" id="ARBA00023163"/>
    </source>
</evidence>
<dbReference type="Proteomes" id="UP000054321">
    <property type="component" value="Unassembled WGS sequence"/>
</dbReference>
<feature type="domain" description="Zn(2)-C6 fungal-type" evidence="7">
    <location>
        <begin position="14"/>
        <end position="40"/>
    </location>
</feature>
<dbReference type="SUPFAM" id="SSF57701">
    <property type="entry name" value="Zn2/Cys6 DNA-binding domain"/>
    <property type="match status" value="1"/>
</dbReference>
<dbReference type="GO" id="GO:0003677">
    <property type="term" value="F:DNA binding"/>
    <property type="evidence" value="ECO:0007669"/>
    <property type="project" value="UniProtKB-KW"/>
</dbReference>
<gene>
    <name evidence="8" type="ORF">OIDMADRAFT_181705</name>
</gene>
<keyword evidence="4" id="KW-0238">DNA-binding</keyword>
<dbReference type="GO" id="GO:0000981">
    <property type="term" value="F:DNA-binding transcription factor activity, RNA polymerase II-specific"/>
    <property type="evidence" value="ECO:0007669"/>
    <property type="project" value="InterPro"/>
</dbReference>
<keyword evidence="3" id="KW-0805">Transcription regulation</keyword>
<dbReference type="InterPro" id="IPR052360">
    <property type="entry name" value="Transcr_Regulatory_Proteins"/>
</dbReference>
<accession>A0A0C3CGW9</accession>
<keyword evidence="1" id="KW-0479">Metal-binding</keyword>
<dbReference type="InterPro" id="IPR001138">
    <property type="entry name" value="Zn2Cys6_DnaBD"/>
</dbReference>
<keyword evidence="6" id="KW-0539">Nucleus</keyword>
<sequence>MLLIQGALQLNPYCRSRRVKCDETKPECYRCQEYGSLCQYKAPQSQAAPPISPGNRPWDLVRIQPRITPQPVPSGSVSCDAVEGNYFRVFREQLAFDLRGDSETPLWSRLIPQQCSHEPAIKHAVLALSALYKSALSCDTHTVRLHDEHFKFALVQQSQAIKLLREALASGRSHVRLALITSLLFGCLESFYGNWETATQQVNSGLNILRHMREDTTGQVATGIVDIDLEVGLTLGRLKLQILAFFALNPMCDSPFNNSNDEEMWEEVPDRFSNFDEAFMSGAALGSSALRHSRTSARFRAVEVPIDLIAQQQCRLTRRVDQWNKAYEPVFLEACENTTSHAYNGALQLRICIWKCEIMIATSISDTEGVFDDFTPQFQRITYFARHILQRDRQVRQLCVLRGQYGRGLIMALFYTATRCRDSFVRREAIAILREWPCTNGVWHSLQAAKVAEWVVCLEEGCCEGDGYIPEDRRVRMNSLKVSLQNGSIMVECMQPSDDGRLELQKTNLGWP</sequence>
<dbReference type="EMBL" id="KN832880">
    <property type="protein sequence ID" value="KIM98213.1"/>
    <property type="molecule type" value="Genomic_DNA"/>
</dbReference>
<dbReference type="PROSITE" id="PS50048">
    <property type="entry name" value="ZN2_CY6_FUNGAL_2"/>
    <property type="match status" value="1"/>
</dbReference>
<dbReference type="OrthoDB" id="2593732at2759"/>
<evidence type="ECO:0000256" key="2">
    <source>
        <dbReference type="ARBA" id="ARBA00022833"/>
    </source>
</evidence>